<sequence length="260" mass="29285">MWESCRTMSLVGGFSRGSPVSPALSFRRRFILTSITLIGSQDIDAKSPKYVHHPAQTLNNPRQAARATLLDTTAEHKFKSRMKEGMAKSVLWFRPGFEMVPKVYDLGALPMPGHFYPGKETIGRRWYGRWEGVPADSSGNTEFHLIKRLAGFPWRSRMVRRRSGVQEVLGSNPGELGGHTTVTSLPGSLKHSVLQSRGFRNGTTNHVRKSRRGTCRKLRRDKDKGDAATRIKCPIASNSKALNCRAVFLSHCVYLWDFQR</sequence>
<proteinExistence type="predicted"/>
<keyword evidence="3" id="KW-1185">Reference proteome</keyword>
<reference evidence="2 3" key="1">
    <citation type="submission" date="2023-02" db="EMBL/GenBank/DDBJ databases">
        <title>LHISI_Scaffold_Assembly.</title>
        <authorList>
            <person name="Stuart O.P."/>
            <person name="Cleave R."/>
            <person name="Magrath M.J.L."/>
            <person name="Mikheyev A.S."/>
        </authorList>
    </citation>
    <scope>NUCLEOTIDE SEQUENCE [LARGE SCALE GENOMIC DNA]</scope>
    <source>
        <strain evidence="2">Daus_M_001</strain>
        <tissue evidence="2">Leg muscle</tissue>
    </source>
</reference>
<accession>A0ABQ9HAF8</accession>
<gene>
    <name evidence="2" type="ORF">PR048_017777</name>
</gene>
<name>A0ABQ9HAF8_9NEOP</name>
<evidence type="ECO:0000313" key="2">
    <source>
        <dbReference type="EMBL" id="KAJ8881296.1"/>
    </source>
</evidence>
<feature type="region of interest" description="Disordered" evidence="1">
    <location>
        <begin position="200"/>
        <end position="221"/>
    </location>
</feature>
<protein>
    <submittedName>
        <fullName evidence="2">Uncharacterized protein</fullName>
    </submittedName>
</protein>
<organism evidence="2 3">
    <name type="scientific">Dryococelus australis</name>
    <dbReference type="NCBI Taxonomy" id="614101"/>
    <lineage>
        <taxon>Eukaryota</taxon>
        <taxon>Metazoa</taxon>
        <taxon>Ecdysozoa</taxon>
        <taxon>Arthropoda</taxon>
        <taxon>Hexapoda</taxon>
        <taxon>Insecta</taxon>
        <taxon>Pterygota</taxon>
        <taxon>Neoptera</taxon>
        <taxon>Polyneoptera</taxon>
        <taxon>Phasmatodea</taxon>
        <taxon>Verophasmatodea</taxon>
        <taxon>Anareolatae</taxon>
        <taxon>Phasmatidae</taxon>
        <taxon>Eurycanthinae</taxon>
        <taxon>Dryococelus</taxon>
    </lineage>
</organism>
<dbReference type="Proteomes" id="UP001159363">
    <property type="component" value="Chromosome 5"/>
</dbReference>
<evidence type="ECO:0000256" key="1">
    <source>
        <dbReference type="SAM" id="MobiDB-lite"/>
    </source>
</evidence>
<evidence type="ECO:0000313" key="3">
    <source>
        <dbReference type="Proteomes" id="UP001159363"/>
    </source>
</evidence>
<comment type="caution">
    <text evidence="2">The sequence shown here is derived from an EMBL/GenBank/DDBJ whole genome shotgun (WGS) entry which is preliminary data.</text>
</comment>
<feature type="compositionally biased region" description="Basic residues" evidence="1">
    <location>
        <begin position="206"/>
        <end position="219"/>
    </location>
</feature>
<dbReference type="EMBL" id="JARBHB010000006">
    <property type="protein sequence ID" value="KAJ8881296.1"/>
    <property type="molecule type" value="Genomic_DNA"/>
</dbReference>